<protein>
    <submittedName>
        <fullName evidence="9">Type IV secretory system conjugative DNA transfer family protein</fullName>
    </submittedName>
</protein>
<dbReference type="PANTHER" id="PTHR37937">
    <property type="entry name" value="CONJUGATIVE TRANSFER: DNA TRANSPORT"/>
    <property type="match status" value="1"/>
</dbReference>
<evidence type="ECO:0000256" key="6">
    <source>
        <dbReference type="ARBA" id="ARBA00023136"/>
    </source>
</evidence>
<gene>
    <name evidence="9" type="ORF">HFQ13_08135</name>
</gene>
<keyword evidence="3" id="KW-1003">Cell membrane</keyword>
<dbReference type="GO" id="GO:0005886">
    <property type="term" value="C:plasma membrane"/>
    <property type="evidence" value="ECO:0007669"/>
    <property type="project" value="UniProtKB-SubCell"/>
</dbReference>
<name>A0AAE2YQ97_9PROT</name>
<dbReference type="CDD" id="cd01127">
    <property type="entry name" value="TrwB_TraG_TraD_VirD4"/>
    <property type="match status" value="1"/>
</dbReference>
<proteinExistence type="inferred from homology"/>
<evidence type="ECO:0000256" key="2">
    <source>
        <dbReference type="ARBA" id="ARBA00008806"/>
    </source>
</evidence>
<comment type="caution">
    <text evidence="9">The sequence shown here is derived from an EMBL/GenBank/DDBJ whole genome shotgun (WGS) entry which is preliminary data.</text>
</comment>
<organism evidence="9 10">
    <name type="scientific">Igneacidithiobacillus copahuensis</name>
    <dbReference type="NCBI Taxonomy" id="2724909"/>
    <lineage>
        <taxon>Bacteria</taxon>
        <taxon>Pseudomonadati</taxon>
        <taxon>Pseudomonadota</taxon>
        <taxon>Acidithiobacillia</taxon>
        <taxon>Acidithiobacillales</taxon>
        <taxon>Acidithiobacillaceae</taxon>
        <taxon>Igneacidithiobacillus</taxon>
    </lineage>
</organism>
<dbReference type="InterPro" id="IPR003688">
    <property type="entry name" value="TraG/VirD4"/>
</dbReference>
<feature type="transmembrane region" description="Helical" evidence="8">
    <location>
        <begin position="96"/>
        <end position="116"/>
    </location>
</feature>
<feature type="transmembrane region" description="Helical" evidence="8">
    <location>
        <begin position="68"/>
        <end position="84"/>
    </location>
</feature>
<comment type="subcellular location">
    <subcellularLocation>
        <location evidence="1">Cell membrane</location>
        <topology evidence="1">Multi-pass membrane protein</topology>
    </subcellularLocation>
</comment>
<feature type="compositionally biased region" description="Low complexity" evidence="7">
    <location>
        <begin position="727"/>
        <end position="738"/>
    </location>
</feature>
<evidence type="ECO:0000256" key="3">
    <source>
        <dbReference type="ARBA" id="ARBA00022475"/>
    </source>
</evidence>
<accession>A0AAE2YQ97</accession>
<dbReference type="InterPro" id="IPR051539">
    <property type="entry name" value="T4SS-coupling_protein"/>
</dbReference>
<dbReference type="SUPFAM" id="SSF52540">
    <property type="entry name" value="P-loop containing nucleoside triphosphate hydrolases"/>
    <property type="match status" value="1"/>
</dbReference>
<dbReference type="Gene3D" id="3.40.50.300">
    <property type="entry name" value="P-loop containing nucleotide triphosphate hydrolases"/>
    <property type="match status" value="1"/>
</dbReference>
<keyword evidence="4 8" id="KW-0812">Transmembrane</keyword>
<keyword evidence="5 8" id="KW-1133">Transmembrane helix</keyword>
<dbReference type="PANTHER" id="PTHR37937:SF1">
    <property type="entry name" value="CONJUGATIVE TRANSFER: DNA TRANSPORT"/>
    <property type="match status" value="1"/>
</dbReference>
<evidence type="ECO:0000256" key="8">
    <source>
        <dbReference type="SAM" id="Phobius"/>
    </source>
</evidence>
<keyword evidence="6 8" id="KW-0472">Membrane</keyword>
<dbReference type="RefSeq" id="WP_215885535.1">
    <property type="nucleotide sequence ID" value="NZ_JAAXYO010000107.1"/>
</dbReference>
<dbReference type="Proteomes" id="UP001197378">
    <property type="component" value="Unassembled WGS sequence"/>
</dbReference>
<sequence length="823" mass="90120">MPARIHQPDQNVLDYQMQQKIRNAPALGIVATLMTGVFSAWLSSSLAVDWSIGPYAANFFPHYVSKPIFGLDVYSPLALGKAYWHFYTYPMMKRAAYAALGGTLVPTLAMGIWQFLRIGRLQKRLFETDLHGSAHWATQKEVKDMALLPEGKKQTSRRVCYVGGFPDAQGQTQYLQHAGAEHIIAFAPTRSGKGVGLVLPTLLGGWQESTVVHDIKGENYLLTAGWRKSIGQKILKFNPGFGMAADPPAGVEANNGDQGKKDQCCHFNPLEEIRVGTPFEVKDVMNIATMIVDPDGKGLNDHWQKTGFALLTSVILHVLYAEPDKTLRGVAAFLNDPNLQGGVDEAFNKMMATEHDPNCRYRWKDPYDPEQKRMVKVHPVIAQSAKEMLNKAPNEKSGVISTMMSFLSLYRDPIVAEWTEYSDFHVQDLQDAEHPVSLYLVTSPEDKNRLKPLIRLILNLIASKFTSEDRLIEKEGRMVCRGKHPLLLLLDEFPSLGKMDVFQDAIAFFAGYNVKLFLIAQDKSQLEDEAHAYGKAGGQIIINNCHVRVVYAPNEVTTAEWVSKMLGKKTVAMENTTQSLEGSFLPSPKGQSRSITYQARDLLTPDEVLRLRGPVKKGSDIVQAGDMLVLVAGFAPVYGRQILYFKNPVFLDRAKIAPPAHRDTIGSPKNYAAIFGEHGGVLTVPRTAPEEVLDDADFTDTPPSGLADSNGPADGKGPADGTSPADGTGTAGSESSTGNAPMVPRATDDAPEAQEISGDADPDVEDSKKLIAQTALLYAQARKHLPPEILAAAGGADAWMPSQERLDRHGDTTGMKGLMGEKV</sequence>
<reference evidence="9" key="1">
    <citation type="journal article" date="2021" name="ISME J.">
        <title>Genomic evolution of the class Acidithiobacillia: deep-branching Proteobacteria living in extreme acidic conditions.</title>
        <authorList>
            <person name="Moya-Beltran A."/>
            <person name="Beard S."/>
            <person name="Rojas-Villalobos C."/>
            <person name="Issotta F."/>
            <person name="Gallardo Y."/>
            <person name="Ulloa R."/>
            <person name="Giaveno A."/>
            <person name="Degli Esposti M."/>
            <person name="Johnson D.B."/>
            <person name="Quatrini R."/>
        </authorList>
    </citation>
    <scope>NUCLEOTIDE SEQUENCE</scope>
    <source>
        <strain evidence="9">VAN18-1</strain>
    </source>
</reference>
<evidence type="ECO:0000256" key="7">
    <source>
        <dbReference type="SAM" id="MobiDB-lite"/>
    </source>
</evidence>
<dbReference type="Pfam" id="PF02534">
    <property type="entry name" value="T4SS-DNA_transf"/>
    <property type="match status" value="1"/>
</dbReference>
<evidence type="ECO:0000256" key="5">
    <source>
        <dbReference type="ARBA" id="ARBA00022989"/>
    </source>
</evidence>
<comment type="similarity">
    <text evidence="2">Belongs to the VirD4/TraG family.</text>
</comment>
<evidence type="ECO:0000313" key="10">
    <source>
        <dbReference type="Proteomes" id="UP001197378"/>
    </source>
</evidence>
<feature type="region of interest" description="Disordered" evidence="7">
    <location>
        <begin position="694"/>
        <end position="766"/>
    </location>
</feature>
<feature type="transmembrane region" description="Helical" evidence="8">
    <location>
        <begin position="26"/>
        <end position="48"/>
    </location>
</feature>
<dbReference type="EMBL" id="JAAXYO010000107">
    <property type="protein sequence ID" value="MBU2788172.1"/>
    <property type="molecule type" value="Genomic_DNA"/>
</dbReference>
<evidence type="ECO:0000256" key="4">
    <source>
        <dbReference type="ARBA" id="ARBA00022692"/>
    </source>
</evidence>
<keyword evidence="10" id="KW-1185">Reference proteome</keyword>
<evidence type="ECO:0000313" key="9">
    <source>
        <dbReference type="EMBL" id="MBU2788172.1"/>
    </source>
</evidence>
<dbReference type="AlphaFoldDB" id="A0AAE2YQ97"/>
<dbReference type="InterPro" id="IPR027417">
    <property type="entry name" value="P-loop_NTPase"/>
</dbReference>
<evidence type="ECO:0000256" key="1">
    <source>
        <dbReference type="ARBA" id="ARBA00004651"/>
    </source>
</evidence>